<dbReference type="Ensembl" id="ENSDCDT00010038365.1">
    <property type="protein sequence ID" value="ENSDCDP00010030974.1"/>
    <property type="gene ID" value="ENSDCDG00010019784.1"/>
</dbReference>
<evidence type="ECO:0000256" key="1">
    <source>
        <dbReference type="SAM" id="MobiDB-lite"/>
    </source>
</evidence>
<dbReference type="GeneTree" id="ENSGT01030000234915"/>
<evidence type="ECO:0000313" key="2">
    <source>
        <dbReference type="Ensembl" id="ENSDCDP00010008142.1"/>
    </source>
</evidence>
<protein>
    <submittedName>
        <fullName evidence="3">Uncharacterized protein</fullName>
    </submittedName>
</protein>
<proteinExistence type="predicted"/>
<dbReference type="AlphaFoldDB" id="A0A8C4B773"/>
<feature type="region of interest" description="Disordered" evidence="1">
    <location>
        <begin position="52"/>
        <end position="94"/>
    </location>
</feature>
<organism evidence="3 4">
    <name type="scientific">Denticeps clupeoides</name>
    <name type="common">denticle herring</name>
    <dbReference type="NCBI Taxonomy" id="299321"/>
    <lineage>
        <taxon>Eukaryota</taxon>
        <taxon>Metazoa</taxon>
        <taxon>Chordata</taxon>
        <taxon>Craniata</taxon>
        <taxon>Vertebrata</taxon>
        <taxon>Euteleostomi</taxon>
        <taxon>Actinopterygii</taxon>
        <taxon>Neopterygii</taxon>
        <taxon>Teleostei</taxon>
        <taxon>Clupei</taxon>
        <taxon>Clupeiformes</taxon>
        <taxon>Denticipitoidei</taxon>
        <taxon>Denticipitidae</taxon>
        <taxon>Denticeps</taxon>
    </lineage>
</organism>
<dbReference type="Proteomes" id="UP000694580">
    <property type="component" value="Chromosome 5"/>
</dbReference>
<evidence type="ECO:0000313" key="3">
    <source>
        <dbReference type="Ensembl" id="ENSDCDP00010030974.1"/>
    </source>
</evidence>
<keyword evidence="4" id="KW-1185">Reference proteome</keyword>
<reference evidence="2 4" key="1">
    <citation type="submission" date="2020-06" db="EMBL/GenBank/DDBJ databases">
        <authorList>
            <consortium name="Wellcome Sanger Institute Data Sharing"/>
        </authorList>
    </citation>
    <scope>NUCLEOTIDE SEQUENCE [LARGE SCALE GENOMIC DNA]</scope>
</reference>
<accession>A0A8C4B773</accession>
<dbReference type="Ensembl" id="ENSDCDT00010008566.1">
    <property type="protein sequence ID" value="ENSDCDP00010008142.1"/>
    <property type="gene ID" value="ENSDCDG00010003690.1"/>
</dbReference>
<feature type="region of interest" description="Disordered" evidence="1">
    <location>
        <begin position="1"/>
        <end position="24"/>
    </location>
</feature>
<evidence type="ECO:0000313" key="4">
    <source>
        <dbReference type="Proteomes" id="UP000694580"/>
    </source>
</evidence>
<name>A0A8C4B773_9TELE</name>
<reference evidence="3" key="2">
    <citation type="submission" date="2025-05" db="UniProtKB">
        <authorList>
            <consortium name="Ensembl"/>
        </authorList>
    </citation>
    <scope>IDENTIFICATION</scope>
</reference>
<sequence>MHGHKERWRGGEHQLQAPEAHVRDGEEVVVARVLTAWLQGVAHKVGLLVPPHALHRNNQHSQAEDEEDRQPDSAQAGGLAAHPRQLTIQQTKIS</sequence>